<feature type="compositionally biased region" description="Low complexity" evidence="1">
    <location>
        <begin position="8"/>
        <end position="25"/>
    </location>
</feature>
<evidence type="ECO:0000313" key="3">
    <source>
        <dbReference type="Proteomes" id="UP001465976"/>
    </source>
</evidence>
<proteinExistence type="predicted"/>
<keyword evidence="3" id="KW-1185">Reference proteome</keyword>
<sequence length="324" mass="35925">MPEPVIYTPSAPSSATSSIFTSDPSTQSEADSIGVAYGRGLDYDGYESPPPHDTKFADARDERRYRMLLAHDFHPSLTLPLWSPSKVALGAVGYLRKPEGNFVTLLNAFNPGKTEELRSRDVGSIYGYDKVATGSQRQDKRNAAQRGLDTIAGFLTFRDGLLPQGLVRRYSYPLRAGHKAAYLCTESTIYRYVESLDAPKQWFKKNVDTILEVFGAKHHITKEDLFFVIGALDAPDYGLFVSHGHPDGQVHFNVYASTRSKRPWGTFTTDTALPGEIGGPRYDEPVSAKQINNSKVSNNSDGTWDTVLIARLRFKPDVLEPTSL</sequence>
<evidence type="ECO:0000313" key="2">
    <source>
        <dbReference type="EMBL" id="KAL0568180.1"/>
    </source>
</evidence>
<name>A0ABR3EZ33_9AGAR</name>
<accession>A0ABR3EZ33</accession>
<dbReference type="Proteomes" id="UP001465976">
    <property type="component" value="Unassembled WGS sequence"/>
</dbReference>
<evidence type="ECO:0000256" key="1">
    <source>
        <dbReference type="SAM" id="MobiDB-lite"/>
    </source>
</evidence>
<protein>
    <submittedName>
        <fullName evidence="2">Uncharacterized protein</fullName>
    </submittedName>
</protein>
<dbReference type="EMBL" id="JBAHYK010001397">
    <property type="protein sequence ID" value="KAL0568180.1"/>
    <property type="molecule type" value="Genomic_DNA"/>
</dbReference>
<gene>
    <name evidence="2" type="ORF">V5O48_013817</name>
</gene>
<feature type="region of interest" description="Disordered" evidence="1">
    <location>
        <begin position="1"/>
        <end position="34"/>
    </location>
</feature>
<reference evidence="2 3" key="1">
    <citation type="submission" date="2024-02" db="EMBL/GenBank/DDBJ databases">
        <title>A draft genome for the cacao thread blight pathogen Marasmius crinis-equi.</title>
        <authorList>
            <person name="Cohen S.P."/>
            <person name="Baruah I.K."/>
            <person name="Amoako-Attah I."/>
            <person name="Bukari Y."/>
            <person name="Meinhardt L.W."/>
            <person name="Bailey B.A."/>
        </authorList>
    </citation>
    <scope>NUCLEOTIDE SEQUENCE [LARGE SCALE GENOMIC DNA]</scope>
    <source>
        <strain evidence="2 3">GH-76</strain>
    </source>
</reference>
<organism evidence="2 3">
    <name type="scientific">Marasmius crinis-equi</name>
    <dbReference type="NCBI Taxonomy" id="585013"/>
    <lineage>
        <taxon>Eukaryota</taxon>
        <taxon>Fungi</taxon>
        <taxon>Dikarya</taxon>
        <taxon>Basidiomycota</taxon>
        <taxon>Agaricomycotina</taxon>
        <taxon>Agaricomycetes</taxon>
        <taxon>Agaricomycetidae</taxon>
        <taxon>Agaricales</taxon>
        <taxon>Marasmiineae</taxon>
        <taxon>Marasmiaceae</taxon>
        <taxon>Marasmius</taxon>
    </lineage>
</organism>
<comment type="caution">
    <text evidence="2">The sequence shown here is derived from an EMBL/GenBank/DDBJ whole genome shotgun (WGS) entry which is preliminary data.</text>
</comment>